<feature type="coiled-coil region" evidence="5">
    <location>
        <begin position="106"/>
        <end position="133"/>
    </location>
</feature>
<evidence type="ECO:0000256" key="2">
    <source>
        <dbReference type="ARBA" id="ARBA00022692"/>
    </source>
</evidence>
<feature type="compositionally biased region" description="Basic residues" evidence="6">
    <location>
        <begin position="1"/>
        <end position="10"/>
    </location>
</feature>
<feature type="region of interest" description="Disordered" evidence="6">
    <location>
        <begin position="177"/>
        <end position="204"/>
    </location>
</feature>
<evidence type="ECO:0000256" key="1">
    <source>
        <dbReference type="ARBA" id="ARBA00004141"/>
    </source>
</evidence>
<gene>
    <name evidence="8" type="ORF">TEA_025722</name>
</gene>
<keyword evidence="9" id="KW-1185">Reference proteome</keyword>
<dbReference type="AlphaFoldDB" id="A0A4S4EM01"/>
<dbReference type="Gene3D" id="1.10.3730.20">
    <property type="match status" value="1"/>
</dbReference>
<evidence type="ECO:0000256" key="3">
    <source>
        <dbReference type="ARBA" id="ARBA00022989"/>
    </source>
</evidence>
<feature type="transmembrane region" description="Helical" evidence="7">
    <location>
        <begin position="332"/>
        <end position="351"/>
    </location>
</feature>
<feature type="transmembrane region" description="Helical" evidence="7">
    <location>
        <begin position="309"/>
        <end position="326"/>
    </location>
</feature>
<evidence type="ECO:0000313" key="9">
    <source>
        <dbReference type="Proteomes" id="UP000306102"/>
    </source>
</evidence>
<feature type="compositionally biased region" description="Polar residues" evidence="6">
    <location>
        <begin position="18"/>
        <end position="28"/>
    </location>
</feature>
<keyword evidence="5" id="KW-0175">Coiled coil</keyword>
<feature type="transmembrane region" description="Helical" evidence="7">
    <location>
        <begin position="276"/>
        <end position="297"/>
    </location>
</feature>
<dbReference type="Proteomes" id="UP000306102">
    <property type="component" value="Unassembled WGS sequence"/>
</dbReference>
<evidence type="ECO:0000256" key="7">
    <source>
        <dbReference type="SAM" id="Phobius"/>
    </source>
</evidence>
<dbReference type="SUPFAM" id="SSF103481">
    <property type="entry name" value="Multidrug resistance efflux transporter EmrE"/>
    <property type="match status" value="1"/>
</dbReference>
<feature type="compositionally biased region" description="Polar residues" evidence="6">
    <location>
        <begin position="190"/>
        <end position="199"/>
    </location>
</feature>
<evidence type="ECO:0000256" key="5">
    <source>
        <dbReference type="SAM" id="Coils"/>
    </source>
</evidence>
<feature type="region of interest" description="Disordered" evidence="6">
    <location>
        <begin position="1"/>
        <end position="28"/>
    </location>
</feature>
<accession>A0A4S4EM01</accession>
<proteinExistence type="predicted"/>
<evidence type="ECO:0000256" key="6">
    <source>
        <dbReference type="SAM" id="MobiDB-lite"/>
    </source>
</evidence>
<sequence length="415" mass="45346">MKSHHASKRARASDPSIELTTELSTKQPVEQAIPAPAWKPSLTHRGKIIITADSIAEDNEHLLGYNFSKAFLMTADMKKCNHYLDTRSQASLEIANANNAQIFGQLATVEKVRDRALAKLKKLNEEAAAQKLTTDVATYEKLGHGLDTDVFTTPPTYFLPDYMEAYTNGVFKTLASNGKEEGDSKDSTKENQPSGNTESSVEEEMIMEKLRLRTKAGKVKTGGAIMCLAGALTISLYKGTSFYIGHHTTHHQIISHKANHHWTRGSLFLGFSVLSYATWFVVQGALATAASFCLISWTIRHRGPTYPSMFNPLALIFIAIAETLFLDEPITVGSLLGMLLIVSGLYSFLWGKNKESKIMVLPKAIFDETSLVVVVPDQSVVKQSTAVVMPSASTSISTIDAEDGADPNHGEVHGV</sequence>
<evidence type="ECO:0000256" key="4">
    <source>
        <dbReference type="ARBA" id="ARBA00023136"/>
    </source>
</evidence>
<comment type="caution">
    <text evidence="8">The sequence shown here is derived from an EMBL/GenBank/DDBJ whole genome shotgun (WGS) entry which is preliminary data.</text>
</comment>
<dbReference type="InterPro" id="IPR037185">
    <property type="entry name" value="EmrE-like"/>
</dbReference>
<dbReference type="GO" id="GO:0016020">
    <property type="term" value="C:membrane"/>
    <property type="evidence" value="ECO:0007669"/>
    <property type="project" value="InterPro"/>
</dbReference>
<name>A0A4S4EM01_CAMSN</name>
<keyword evidence="3 7" id="KW-1133">Transmembrane helix</keyword>
<keyword evidence="4 7" id="KW-0472">Membrane</keyword>
<protein>
    <submittedName>
        <fullName evidence="8">Uncharacterized protein</fullName>
    </submittedName>
</protein>
<organism evidence="8 9">
    <name type="scientific">Camellia sinensis var. sinensis</name>
    <name type="common">China tea</name>
    <dbReference type="NCBI Taxonomy" id="542762"/>
    <lineage>
        <taxon>Eukaryota</taxon>
        <taxon>Viridiplantae</taxon>
        <taxon>Streptophyta</taxon>
        <taxon>Embryophyta</taxon>
        <taxon>Tracheophyta</taxon>
        <taxon>Spermatophyta</taxon>
        <taxon>Magnoliopsida</taxon>
        <taxon>eudicotyledons</taxon>
        <taxon>Gunneridae</taxon>
        <taxon>Pentapetalae</taxon>
        <taxon>asterids</taxon>
        <taxon>Ericales</taxon>
        <taxon>Theaceae</taxon>
        <taxon>Camellia</taxon>
    </lineage>
</organism>
<dbReference type="EMBL" id="SDRB02003619">
    <property type="protein sequence ID" value="THG17292.1"/>
    <property type="molecule type" value="Genomic_DNA"/>
</dbReference>
<dbReference type="GO" id="GO:0022857">
    <property type="term" value="F:transmembrane transporter activity"/>
    <property type="evidence" value="ECO:0007669"/>
    <property type="project" value="InterPro"/>
</dbReference>
<feature type="compositionally biased region" description="Basic and acidic residues" evidence="6">
    <location>
        <begin position="178"/>
        <end position="189"/>
    </location>
</feature>
<keyword evidence="2 7" id="KW-0812">Transmembrane</keyword>
<dbReference type="PANTHER" id="PTHR31218">
    <property type="entry name" value="WAT1-RELATED PROTEIN"/>
    <property type="match status" value="1"/>
</dbReference>
<dbReference type="InterPro" id="IPR030184">
    <property type="entry name" value="WAT1-related"/>
</dbReference>
<reference evidence="8 9" key="1">
    <citation type="journal article" date="2018" name="Proc. Natl. Acad. Sci. U.S.A.">
        <title>Draft genome sequence of Camellia sinensis var. sinensis provides insights into the evolution of the tea genome and tea quality.</title>
        <authorList>
            <person name="Wei C."/>
            <person name="Yang H."/>
            <person name="Wang S."/>
            <person name="Zhao J."/>
            <person name="Liu C."/>
            <person name="Gao L."/>
            <person name="Xia E."/>
            <person name="Lu Y."/>
            <person name="Tai Y."/>
            <person name="She G."/>
            <person name="Sun J."/>
            <person name="Cao H."/>
            <person name="Tong W."/>
            <person name="Gao Q."/>
            <person name="Li Y."/>
            <person name="Deng W."/>
            <person name="Jiang X."/>
            <person name="Wang W."/>
            <person name="Chen Q."/>
            <person name="Zhang S."/>
            <person name="Li H."/>
            <person name="Wu J."/>
            <person name="Wang P."/>
            <person name="Li P."/>
            <person name="Shi C."/>
            <person name="Zheng F."/>
            <person name="Jian J."/>
            <person name="Huang B."/>
            <person name="Shan D."/>
            <person name="Shi M."/>
            <person name="Fang C."/>
            <person name="Yue Y."/>
            <person name="Li F."/>
            <person name="Li D."/>
            <person name="Wei S."/>
            <person name="Han B."/>
            <person name="Jiang C."/>
            <person name="Yin Y."/>
            <person name="Xia T."/>
            <person name="Zhang Z."/>
            <person name="Bennetzen J.L."/>
            <person name="Zhao S."/>
            <person name="Wan X."/>
        </authorList>
    </citation>
    <scope>NUCLEOTIDE SEQUENCE [LARGE SCALE GENOMIC DNA]</scope>
    <source>
        <strain evidence="9">cv. Shuchazao</strain>
        <tissue evidence="8">Leaf</tissue>
    </source>
</reference>
<feature type="transmembrane region" description="Helical" evidence="7">
    <location>
        <begin position="219"/>
        <end position="237"/>
    </location>
</feature>
<comment type="subcellular location">
    <subcellularLocation>
        <location evidence="1">Membrane</location>
        <topology evidence="1">Multi-pass membrane protein</topology>
    </subcellularLocation>
</comment>
<evidence type="ECO:0000313" key="8">
    <source>
        <dbReference type="EMBL" id="THG17292.1"/>
    </source>
</evidence>